<reference evidence="3 4" key="1">
    <citation type="submission" date="2023-09" db="EMBL/GenBank/DDBJ databases">
        <authorList>
            <person name="Rey-Velasco X."/>
        </authorList>
    </citation>
    <scope>NUCLEOTIDE SEQUENCE [LARGE SCALE GENOMIC DNA]</scope>
    <source>
        <strain evidence="3 4">F260</strain>
    </source>
</reference>
<evidence type="ECO:0000313" key="4">
    <source>
        <dbReference type="Proteomes" id="UP001245285"/>
    </source>
</evidence>
<dbReference type="RefSeq" id="WP_311494089.1">
    <property type="nucleotide sequence ID" value="NZ_JAVRHO010000005.1"/>
</dbReference>
<protein>
    <submittedName>
        <fullName evidence="3">Glycosyltransferase</fullName>
        <ecNumber evidence="3">2.4.-.-</ecNumber>
    </submittedName>
</protein>
<dbReference type="Pfam" id="PF00534">
    <property type="entry name" value="Glycos_transf_1"/>
    <property type="match status" value="1"/>
</dbReference>
<feature type="domain" description="Glycosyltransferase subfamily 4-like N-terminal" evidence="2">
    <location>
        <begin position="17"/>
        <end position="171"/>
    </location>
</feature>
<dbReference type="EC" id="2.4.-.-" evidence="3"/>
<feature type="domain" description="Glycosyl transferase family 1" evidence="1">
    <location>
        <begin position="182"/>
        <end position="347"/>
    </location>
</feature>
<keyword evidence="3" id="KW-0328">Glycosyltransferase</keyword>
<evidence type="ECO:0000259" key="1">
    <source>
        <dbReference type="Pfam" id="PF00534"/>
    </source>
</evidence>
<dbReference type="PANTHER" id="PTHR12526">
    <property type="entry name" value="GLYCOSYLTRANSFERASE"/>
    <property type="match status" value="1"/>
</dbReference>
<dbReference type="InterPro" id="IPR028098">
    <property type="entry name" value="Glyco_trans_4-like_N"/>
</dbReference>
<dbReference type="Proteomes" id="UP001245285">
    <property type="component" value="Unassembled WGS sequence"/>
</dbReference>
<name>A0ABU3CHT0_9FLAO</name>
<proteinExistence type="predicted"/>
<sequence length="371" mass="41815">MDKIKILHIIKSLGRGGAEVLLPETLKLHNQSQFEFHYIYFLPWKNQMVEAIEKTGGKVTCLKASNNLSLLGKSSDVINYCRKYKIDLIHCHLPWSGFLGRIVAKRTNIPVIYTEHNIQEHYHIATKTLNKFSFNFQALALGVSEDATQSIINNIKPKIPVRTVLNGVNTDFFIKNHNERVKIRHKHNIPDDACVIGNIAVFREQKAIPVWLKAFKKINKKHPEVYGLLVGAGPKEDEVKALVKEYNLSDKIILPGLQTDTLAYFSAIDIFMMSSAFEGLPIALLEAMSMECAVVSTKAGGVVEVVENEISGLLCEVGNYGCLAAKASELIEDPEKRKDYQIAARKRVVNNFSLKRMVDELEDIYNSFVKK</sequence>
<accession>A0ABU3CHT0</accession>
<dbReference type="SUPFAM" id="SSF53756">
    <property type="entry name" value="UDP-Glycosyltransferase/glycogen phosphorylase"/>
    <property type="match status" value="1"/>
</dbReference>
<evidence type="ECO:0000259" key="2">
    <source>
        <dbReference type="Pfam" id="PF13439"/>
    </source>
</evidence>
<dbReference type="GO" id="GO:0016757">
    <property type="term" value="F:glycosyltransferase activity"/>
    <property type="evidence" value="ECO:0007669"/>
    <property type="project" value="UniProtKB-KW"/>
</dbReference>
<gene>
    <name evidence="3" type="ORF">RM545_04310</name>
</gene>
<organism evidence="3 4">
    <name type="scientific">Autumnicola lenta</name>
    <dbReference type="NCBI Taxonomy" id="3075593"/>
    <lineage>
        <taxon>Bacteria</taxon>
        <taxon>Pseudomonadati</taxon>
        <taxon>Bacteroidota</taxon>
        <taxon>Flavobacteriia</taxon>
        <taxon>Flavobacteriales</taxon>
        <taxon>Flavobacteriaceae</taxon>
        <taxon>Autumnicola</taxon>
    </lineage>
</organism>
<dbReference type="Pfam" id="PF13439">
    <property type="entry name" value="Glyco_transf_4"/>
    <property type="match status" value="1"/>
</dbReference>
<evidence type="ECO:0000313" key="3">
    <source>
        <dbReference type="EMBL" id="MDT0645902.1"/>
    </source>
</evidence>
<keyword evidence="4" id="KW-1185">Reference proteome</keyword>
<dbReference type="PANTHER" id="PTHR12526:SF630">
    <property type="entry name" value="GLYCOSYLTRANSFERASE"/>
    <property type="match status" value="1"/>
</dbReference>
<keyword evidence="3" id="KW-0808">Transferase</keyword>
<comment type="caution">
    <text evidence="3">The sequence shown here is derived from an EMBL/GenBank/DDBJ whole genome shotgun (WGS) entry which is preliminary data.</text>
</comment>
<dbReference type="Gene3D" id="3.40.50.2000">
    <property type="entry name" value="Glycogen Phosphorylase B"/>
    <property type="match status" value="2"/>
</dbReference>
<dbReference type="EMBL" id="JAVRHO010000005">
    <property type="protein sequence ID" value="MDT0645902.1"/>
    <property type="molecule type" value="Genomic_DNA"/>
</dbReference>
<dbReference type="InterPro" id="IPR001296">
    <property type="entry name" value="Glyco_trans_1"/>
</dbReference>